<evidence type="ECO:0000313" key="1">
    <source>
        <dbReference type="EMBL" id="ERJ60131.1"/>
    </source>
</evidence>
<proteinExistence type="predicted"/>
<evidence type="ECO:0000313" key="2">
    <source>
        <dbReference type="Proteomes" id="UP000016584"/>
    </source>
</evidence>
<dbReference type="EMBL" id="ATDL01000010">
    <property type="protein sequence ID" value="ERJ60131.1"/>
    <property type="molecule type" value="Genomic_DNA"/>
</dbReference>
<comment type="caution">
    <text evidence="1">The sequence shown here is derived from an EMBL/GenBank/DDBJ whole genome shotgun (WGS) entry which is preliminary data.</text>
</comment>
<gene>
    <name evidence="1" type="ORF">M472_15305</name>
</gene>
<dbReference type="AlphaFoldDB" id="U2HEF1"/>
<keyword evidence="2" id="KW-1185">Reference proteome</keyword>
<dbReference type="STRING" id="1346330.M472_15305"/>
<dbReference type="Proteomes" id="UP000016584">
    <property type="component" value="Unassembled WGS sequence"/>
</dbReference>
<reference evidence="1 2" key="1">
    <citation type="journal article" date="2013" name="Genome Announc.">
        <title>The Draft Genome Sequence of Sphingomonas paucimobilis Strain HER1398 (Proteobacteria), Host to the Giant PAU Phage, Indicates That It Is a Member of the Genus Sphingobacterium (Bacteroidetes).</title>
        <authorList>
            <person name="White R.A.III."/>
            <person name="Suttle C.A."/>
        </authorList>
    </citation>
    <scope>NUCLEOTIDE SEQUENCE [LARGE SCALE GENOMIC DNA]</scope>
    <source>
        <strain evidence="1 2">HER1398</strain>
    </source>
</reference>
<organism evidence="1 2">
    <name type="scientific">Sphingobacterium paucimobilis HER1398</name>
    <dbReference type="NCBI Taxonomy" id="1346330"/>
    <lineage>
        <taxon>Bacteria</taxon>
        <taxon>Pseudomonadati</taxon>
        <taxon>Bacteroidota</taxon>
        <taxon>Sphingobacteriia</taxon>
        <taxon>Sphingobacteriales</taxon>
        <taxon>Sphingobacteriaceae</taxon>
        <taxon>Sphingobacterium</taxon>
    </lineage>
</organism>
<protein>
    <submittedName>
        <fullName evidence="1">Uncharacterized protein</fullName>
    </submittedName>
</protein>
<accession>U2HEF1</accession>
<name>U2HEF1_9SPHI</name>
<sequence>MIGKLLLMEIFVTIGTMECMEIFQIVDGITNVLRIEQLPGSVLQVVFDWNSRVCVFPWAAFNPSANCL</sequence>